<evidence type="ECO:0000256" key="1">
    <source>
        <dbReference type="SAM" id="Phobius"/>
    </source>
</evidence>
<keyword evidence="3" id="KW-1185">Reference proteome</keyword>
<feature type="transmembrane region" description="Helical" evidence="1">
    <location>
        <begin position="160"/>
        <end position="182"/>
    </location>
</feature>
<gene>
    <name evidence="2" type="ORF">TPAB3V08_LOCUS9750</name>
</gene>
<accession>A0ABN7P6W5</accession>
<organism evidence="2 3">
    <name type="scientific">Timema podura</name>
    <name type="common">Walking stick</name>
    <dbReference type="NCBI Taxonomy" id="61482"/>
    <lineage>
        <taxon>Eukaryota</taxon>
        <taxon>Metazoa</taxon>
        <taxon>Ecdysozoa</taxon>
        <taxon>Arthropoda</taxon>
        <taxon>Hexapoda</taxon>
        <taxon>Insecta</taxon>
        <taxon>Pterygota</taxon>
        <taxon>Neoptera</taxon>
        <taxon>Polyneoptera</taxon>
        <taxon>Phasmatodea</taxon>
        <taxon>Timematodea</taxon>
        <taxon>Timematoidea</taxon>
        <taxon>Timematidae</taxon>
        <taxon>Timema</taxon>
    </lineage>
</organism>
<proteinExistence type="predicted"/>
<keyword evidence="1" id="KW-0812">Transmembrane</keyword>
<evidence type="ECO:0000313" key="3">
    <source>
        <dbReference type="Proteomes" id="UP001153148"/>
    </source>
</evidence>
<reference evidence="2" key="1">
    <citation type="submission" date="2021-03" db="EMBL/GenBank/DDBJ databases">
        <authorList>
            <person name="Tran Van P."/>
        </authorList>
    </citation>
    <scope>NUCLEOTIDE SEQUENCE</scope>
</reference>
<name>A0ABN7P6W5_TIMPD</name>
<sequence length="229" mass="25798">MRPTKWLRGKVMVVEEEEEDNSLARIVRASRRDGDVSSVELGFALFFRVHPPLTVCTAEAIKAVMDGESFCRFKLVKPEQHCLEVPGPRERVPPDPRDVQVWSGVPSQHRDCLQLRLQGRDTNPIISRVSMLGRPICSEYPAVVESTAQLSGRSPLNKRVYLVVSGFPVTVIGCLSLSVLALDEDLMDEENRSCSNLATDCRYLTEDLMSEENRSCSNLATDCRYLLRR</sequence>
<dbReference type="EMBL" id="CAJPIN010022363">
    <property type="protein sequence ID" value="CAG2062802.1"/>
    <property type="molecule type" value="Genomic_DNA"/>
</dbReference>
<dbReference type="Proteomes" id="UP001153148">
    <property type="component" value="Unassembled WGS sequence"/>
</dbReference>
<keyword evidence="1" id="KW-0472">Membrane</keyword>
<protein>
    <submittedName>
        <fullName evidence="2">Uncharacterized protein</fullName>
    </submittedName>
</protein>
<comment type="caution">
    <text evidence="2">The sequence shown here is derived from an EMBL/GenBank/DDBJ whole genome shotgun (WGS) entry which is preliminary data.</text>
</comment>
<keyword evidence="1" id="KW-1133">Transmembrane helix</keyword>
<evidence type="ECO:0000313" key="2">
    <source>
        <dbReference type="EMBL" id="CAG2062802.1"/>
    </source>
</evidence>